<sequence>MKPEDPRNQPNLMLIMTDQHFGDMLSCLGRTPGLHTPNLDRLLARGCAFDRAYATQPLCVPSRNSIITGRYPHEINVTYNLHGHPGFLKEPMMGTYLSDAGYDCGYVGKWHLAVPVEDKASHGFPFVRLAEEGGIDARIPKTCGEFLDRPRDRPFFLFASWLNPHDICEFARIAGGIPDRLPNGDIPPVPEDPAQLPPLPQNHGQTPEDSSVLARVQSLYPRIHPTAGYNELNWRQYLWAYHRLVEKVDAQIGELLHELEIRQLIEKTVILFTSDHGDGCGAHGWNQKQTFYEECARVPLIMTGPGIPSGGRLDKECPVSIGLDLLPTLLDYAGVPPPPALPGRSLKNLAEGGEEDEWPDHIILQTEFGGFGENQRSSIRGRCVVDRSYKYMCYVDRSMDLIEEQLFHLPSDPGEMKNLVHQPGHEKILERMRNKLQEYVRRTKDPFQPVPSTAQ</sequence>
<dbReference type="GO" id="GO:0008484">
    <property type="term" value="F:sulfuric ester hydrolase activity"/>
    <property type="evidence" value="ECO:0007669"/>
    <property type="project" value="TreeGrafter"/>
</dbReference>
<proteinExistence type="predicted"/>
<organism evidence="5 6">
    <name type="scientific">Puniceicoccus vermicola</name>
    <dbReference type="NCBI Taxonomy" id="388746"/>
    <lineage>
        <taxon>Bacteria</taxon>
        <taxon>Pseudomonadati</taxon>
        <taxon>Verrucomicrobiota</taxon>
        <taxon>Opitutia</taxon>
        <taxon>Puniceicoccales</taxon>
        <taxon>Puniceicoccaceae</taxon>
        <taxon>Puniceicoccus</taxon>
    </lineage>
</organism>
<keyword evidence="5" id="KW-0808">Transferase</keyword>
<dbReference type="AlphaFoldDB" id="A0A7X1E5J7"/>
<dbReference type="PANTHER" id="PTHR45953:SF1">
    <property type="entry name" value="IDURONATE 2-SULFATASE"/>
    <property type="match status" value="1"/>
</dbReference>
<feature type="region of interest" description="Disordered" evidence="3">
    <location>
        <begin position="181"/>
        <end position="208"/>
    </location>
</feature>
<evidence type="ECO:0000256" key="1">
    <source>
        <dbReference type="ARBA" id="ARBA00022723"/>
    </source>
</evidence>
<dbReference type="GO" id="GO:0005737">
    <property type="term" value="C:cytoplasm"/>
    <property type="evidence" value="ECO:0007669"/>
    <property type="project" value="TreeGrafter"/>
</dbReference>
<evidence type="ECO:0000313" key="5">
    <source>
        <dbReference type="EMBL" id="MBC2603246.1"/>
    </source>
</evidence>
<keyword evidence="1" id="KW-0479">Metal-binding</keyword>
<dbReference type="InterPro" id="IPR000917">
    <property type="entry name" value="Sulfatase_N"/>
</dbReference>
<dbReference type="EMBL" id="JACHVA010000124">
    <property type="protein sequence ID" value="MBC2603246.1"/>
    <property type="molecule type" value="Genomic_DNA"/>
</dbReference>
<feature type="compositionally biased region" description="Pro residues" evidence="3">
    <location>
        <begin position="185"/>
        <end position="200"/>
    </location>
</feature>
<dbReference type="RefSeq" id="WP_185693878.1">
    <property type="nucleotide sequence ID" value="NZ_JACHVA010000124.1"/>
</dbReference>
<evidence type="ECO:0000256" key="3">
    <source>
        <dbReference type="SAM" id="MobiDB-lite"/>
    </source>
</evidence>
<dbReference type="PANTHER" id="PTHR45953">
    <property type="entry name" value="IDURONATE 2-SULFATASE"/>
    <property type="match status" value="1"/>
</dbReference>
<protein>
    <submittedName>
        <fullName evidence="5">Sulfatase-like hydrolase/transferase</fullName>
    </submittedName>
</protein>
<dbReference type="Proteomes" id="UP000525652">
    <property type="component" value="Unassembled WGS sequence"/>
</dbReference>
<keyword evidence="2 5" id="KW-0378">Hydrolase</keyword>
<name>A0A7X1E5J7_9BACT</name>
<dbReference type="GO" id="GO:0046872">
    <property type="term" value="F:metal ion binding"/>
    <property type="evidence" value="ECO:0007669"/>
    <property type="project" value="UniProtKB-KW"/>
</dbReference>
<reference evidence="5 6" key="1">
    <citation type="submission" date="2020-07" db="EMBL/GenBank/DDBJ databases">
        <authorList>
            <person name="Feng X."/>
        </authorList>
    </citation>
    <scope>NUCLEOTIDE SEQUENCE [LARGE SCALE GENOMIC DNA]</scope>
    <source>
        <strain evidence="5 6">JCM14086</strain>
    </source>
</reference>
<dbReference type="Gene3D" id="3.40.720.10">
    <property type="entry name" value="Alkaline Phosphatase, subunit A"/>
    <property type="match status" value="1"/>
</dbReference>
<evidence type="ECO:0000256" key="2">
    <source>
        <dbReference type="ARBA" id="ARBA00022801"/>
    </source>
</evidence>
<evidence type="ECO:0000259" key="4">
    <source>
        <dbReference type="Pfam" id="PF00884"/>
    </source>
</evidence>
<feature type="domain" description="Sulfatase N-terminal" evidence="4">
    <location>
        <begin position="10"/>
        <end position="335"/>
    </location>
</feature>
<dbReference type="Pfam" id="PF00884">
    <property type="entry name" value="Sulfatase"/>
    <property type="match status" value="1"/>
</dbReference>
<comment type="caution">
    <text evidence="5">The sequence shown here is derived from an EMBL/GenBank/DDBJ whole genome shotgun (WGS) entry which is preliminary data.</text>
</comment>
<accession>A0A7X1E5J7</accession>
<keyword evidence="6" id="KW-1185">Reference proteome</keyword>
<dbReference type="GO" id="GO:0016740">
    <property type="term" value="F:transferase activity"/>
    <property type="evidence" value="ECO:0007669"/>
    <property type="project" value="UniProtKB-KW"/>
</dbReference>
<dbReference type="InterPro" id="IPR017850">
    <property type="entry name" value="Alkaline_phosphatase_core_sf"/>
</dbReference>
<dbReference type="SUPFAM" id="SSF53649">
    <property type="entry name" value="Alkaline phosphatase-like"/>
    <property type="match status" value="1"/>
</dbReference>
<gene>
    <name evidence="5" type="ORF">H5P30_15800</name>
</gene>
<evidence type="ECO:0000313" key="6">
    <source>
        <dbReference type="Proteomes" id="UP000525652"/>
    </source>
</evidence>